<comment type="caution">
    <text evidence="1">The sequence shown here is derived from an EMBL/GenBank/DDBJ whole genome shotgun (WGS) entry which is preliminary data.</text>
</comment>
<keyword evidence="2" id="KW-1185">Reference proteome</keyword>
<gene>
    <name evidence="1" type="ORF">O181_020440</name>
</gene>
<reference evidence="1" key="1">
    <citation type="submission" date="2021-03" db="EMBL/GenBank/DDBJ databases">
        <title>Draft genome sequence of rust myrtle Austropuccinia psidii MF-1, a brazilian biotype.</title>
        <authorList>
            <person name="Quecine M.C."/>
            <person name="Pachon D.M.R."/>
            <person name="Bonatelli M.L."/>
            <person name="Correr F.H."/>
            <person name="Franceschini L.M."/>
            <person name="Leite T.F."/>
            <person name="Margarido G.R.A."/>
            <person name="Almeida C.A."/>
            <person name="Ferrarezi J.A."/>
            <person name="Labate C.A."/>
        </authorList>
    </citation>
    <scope>NUCLEOTIDE SEQUENCE</scope>
    <source>
        <strain evidence="1">MF-1</strain>
    </source>
</reference>
<dbReference type="AlphaFoldDB" id="A0A9Q3CCK7"/>
<dbReference type="Proteomes" id="UP000765509">
    <property type="component" value="Unassembled WGS sequence"/>
</dbReference>
<dbReference type="OrthoDB" id="3025757at2759"/>
<evidence type="ECO:0000313" key="1">
    <source>
        <dbReference type="EMBL" id="MBW0480725.1"/>
    </source>
</evidence>
<proteinExistence type="predicted"/>
<accession>A0A9Q3CCK7</accession>
<organism evidence="1 2">
    <name type="scientific">Austropuccinia psidii MF-1</name>
    <dbReference type="NCBI Taxonomy" id="1389203"/>
    <lineage>
        <taxon>Eukaryota</taxon>
        <taxon>Fungi</taxon>
        <taxon>Dikarya</taxon>
        <taxon>Basidiomycota</taxon>
        <taxon>Pucciniomycotina</taxon>
        <taxon>Pucciniomycetes</taxon>
        <taxon>Pucciniales</taxon>
        <taxon>Sphaerophragmiaceae</taxon>
        <taxon>Austropuccinia</taxon>
    </lineage>
</organism>
<name>A0A9Q3CCK7_9BASI</name>
<dbReference type="EMBL" id="AVOT02006083">
    <property type="protein sequence ID" value="MBW0480725.1"/>
    <property type="molecule type" value="Genomic_DNA"/>
</dbReference>
<evidence type="ECO:0000313" key="2">
    <source>
        <dbReference type="Proteomes" id="UP000765509"/>
    </source>
</evidence>
<sequence>MTIRNKINYPRPSVAQIGAFPALQNNEILLDSGATQSVVGDLSLLIYLKSANMKLSVASSEQFDIGALRSIKLNTNFGQMVTKGVFYCAAIPVIVLSTGQLLDQGAMGDRKYFSHKRNCCWFIAMDVAAENVSIKPILIDQIPPSINLSTWPGYSYDKECSYLWHQRMGHLSIRNIRCLMKFNALEGLHSNKINDLGIFHPFSIAKSKHRPIKYPLRKRLLIAGDMILADLIGPLPFSIDKKQYALII</sequence>
<protein>
    <recommendedName>
        <fullName evidence="3">GAG-pre-integrase domain-containing protein</fullName>
    </recommendedName>
</protein>
<evidence type="ECO:0008006" key="3">
    <source>
        <dbReference type="Google" id="ProtNLM"/>
    </source>
</evidence>